<evidence type="ECO:0000313" key="1">
    <source>
        <dbReference type="EMBL" id="CAI9920427.1"/>
    </source>
</evidence>
<reference evidence="3 5" key="2">
    <citation type="submission" date="2024-07" db="EMBL/GenBank/DDBJ databases">
        <authorList>
            <person name="Akdeniz Z."/>
        </authorList>
    </citation>
    <scope>NUCLEOTIDE SEQUENCE [LARGE SCALE GENOMIC DNA]</scope>
</reference>
<protein>
    <submittedName>
        <fullName evidence="1">Uncharacterized protein</fullName>
    </submittedName>
</protein>
<gene>
    <name evidence="3" type="ORF">HINF_LOCUS49600</name>
    <name evidence="4" type="ORF">HINF_LOCUS69434</name>
    <name evidence="1" type="ORF">HINF_LOCUS8072</name>
    <name evidence="2" type="ORF">HINF_LOCUS8396</name>
</gene>
<dbReference type="Proteomes" id="UP001642409">
    <property type="component" value="Unassembled WGS sequence"/>
</dbReference>
<dbReference type="AlphaFoldDB" id="A0AA86TMS7"/>
<dbReference type="EMBL" id="CATOUU010000200">
    <property type="protein sequence ID" value="CAI9920427.1"/>
    <property type="molecule type" value="Genomic_DNA"/>
</dbReference>
<name>A0AA86TMS7_9EUKA</name>
<comment type="caution">
    <text evidence="1">The sequence shown here is derived from an EMBL/GenBank/DDBJ whole genome shotgun (WGS) entry which is preliminary data.</text>
</comment>
<dbReference type="EMBL" id="CAXDID020000234">
    <property type="protein sequence ID" value="CAL6061219.1"/>
    <property type="molecule type" value="Genomic_DNA"/>
</dbReference>
<reference evidence="1" key="1">
    <citation type="submission" date="2023-06" db="EMBL/GenBank/DDBJ databases">
        <authorList>
            <person name="Kurt Z."/>
        </authorList>
    </citation>
    <scope>NUCLEOTIDE SEQUENCE</scope>
</reference>
<keyword evidence="5" id="KW-1185">Reference proteome</keyword>
<organism evidence="1">
    <name type="scientific">Hexamita inflata</name>
    <dbReference type="NCBI Taxonomy" id="28002"/>
    <lineage>
        <taxon>Eukaryota</taxon>
        <taxon>Metamonada</taxon>
        <taxon>Diplomonadida</taxon>
        <taxon>Hexamitidae</taxon>
        <taxon>Hexamitinae</taxon>
        <taxon>Hexamita</taxon>
    </lineage>
</organism>
<sequence>MNFNFNKPANAGFGGAAPTGFGANAPAAGGFGANNAPITNAFGNNAPNTGAGGFNTGAGAGGFNTGTNAGTGTGAGFNTGAGAGFNTGAGAGAGGFGGGFKTGGFGATGGGFGAGAAAKPQNSLQLSDIGAELIDASIQFNNSLRPKQQSTVFESVYVDPKPVMYGASSGFHTQSVQQSVLTQSKSNRDILHQSLIKKMSSQHQQPVVAQTVVAPQLSGTRLTYRNMFGQIEFLDFLTVPSGFRLEDHVEIKHGFVGLKSIENCPELVGKKARIQLFNVYPENGESALKQQTAFLQGTYESYIDGTWQFVIDMV</sequence>
<dbReference type="EMBL" id="CAXDID020000505">
    <property type="protein sequence ID" value="CAL6098071.1"/>
    <property type="molecule type" value="Genomic_DNA"/>
</dbReference>
<evidence type="ECO:0000313" key="3">
    <source>
        <dbReference type="EMBL" id="CAL6061219.1"/>
    </source>
</evidence>
<evidence type="ECO:0000313" key="5">
    <source>
        <dbReference type="Proteomes" id="UP001642409"/>
    </source>
</evidence>
<accession>A0AA86TMS7</accession>
<dbReference type="EMBL" id="CATOUU010000203">
    <property type="protein sequence ID" value="CAI9920751.1"/>
    <property type="molecule type" value="Genomic_DNA"/>
</dbReference>
<evidence type="ECO:0000313" key="2">
    <source>
        <dbReference type="EMBL" id="CAI9920751.1"/>
    </source>
</evidence>
<proteinExistence type="predicted"/>
<evidence type="ECO:0000313" key="4">
    <source>
        <dbReference type="EMBL" id="CAL6098071.1"/>
    </source>
</evidence>